<organism evidence="9 10">
    <name type="scientific">Actinopolymorpha rutila</name>
    <dbReference type="NCBI Taxonomy" id="446787"/>
    <lineage>
        <taxon>Bacteria</taxon>
        <taxon>Bacillati</taxon>
        <taxon>Actinomycetota</taxon>
        <taxon>Actinomycetes</taxon>
        <taxon>Propionibacteriales</taxon>
        <taxon>Actinopolymorphaceae</taxon>
        <taxon>Actinopolymorpha</taxon>
    </lineage>
</organism>
<dbReference type="InterPro" id="IPR022357">
    <property type="entry name" value="MIP_CS"/>
</dbReference>
<dbReference type="Proteomes" id="UP000579605">
    <property type="component" value="Unassembled WGS sequence"/>
</dbReference>
<dbReference type="GO" id="GO:0016020">
    <property type="term" value="C:membrane"/>
    <property type="evidence" value="ECO:0007669"/>
    <property type="project" value="InterPro"/>
</dbReference>
<dbReference type="GO" id="GO:0015250">
    <property type="term" value="F:water channel activity"/>
    <property type="evidence" value="ECO:0007669"/>
    <property type="project" value="TreeGrafter"/>
</dbReference>
<evidence type="ECO:0000313" key="10">
    <source>
        <dbReference type="Proteomes" id="UP000579605"/>
    </source>
</evidence>
<keyword evidence="10" id="KW-1185">Reference proteome</keyword>
<comment type="similarity">
    <text evidence="7">Belongs to the MIP/aquaporin (TC 1.A.8) family.</text>
</comment>
<dbReference type="SUPFAM" id="SSF81338">
    <property type="entry name" value="Aquaporin-like"/>
    <property type="match status" value="1"/>
</dbReference>
<keyword evidence="2 7" id="KW-0813">Transport</keyword>
<feature type="transmembrane region" description="Helical" evidence="8">
    <location>
        <begin position="75"/>
        <end position="93"/>
    </location>
</feature>
<keyword evidence="4" id="KW-0677">Repeat</keyword>
<feature type="transmembrane region" description="Helical" evidence="8">
    <location>
        <begin position="207"/>
        <end position="229"/>
    </location>
</feature>
<evidence type="ECO:0000256" key="8">
    <source>
        <dbReference type="SAM" id="Phobius"/>
    </source>
</evidence>
<dbReference type="PROSITE" id="PS00221">
    <property type="entry name" value="MIP"/>
    <property type="match status" value="1"/>
</dbReference>
<feature type="transmembrane region" description="Helical" evidence="8">
    <location>
        <begin position="167"/>
        <end position="187"/>
    </location>
</feature>
<proteinExistence type="inferred from homology"/>
<dbReference type="PRINTS" id="PR00783">
    <property type="entry name" value="MINTRINSICP"/>
</dbReference>
<evidence type="ECO:0000256" key="5">
    <source>
        <dbReference type="ARBA" id="ARBA00022989"/>
    </source>
</evidence>
<evidence type="ECO:0000256" key="1">
    <source>
        <dbReference type="ARBA" id="ARBA00004127"/>
    </source>
</evidence>
<evidence type="ECO:0000313" key="9">
    <source>
        <dbReference type="EMBL" id="NYH91080.1"/>
    </source>
</evidence>
<sequence>MGHLWQYSTYEAGLTMVLMFGVATVVRWVIGESPVSRAVPDIHLKLVVVGVAVGLLLSGLILSPLGRASGGHMNPAISLAMWPFGVFPGRGVLPYWAAQLAGSVLGVVLARLVWGAPVARPPVAYSALRPAPGWSNASLFAAETASMAVIVVLVGAFLSAPRLAPRVPWLVGGLIGVGIVGLGTVTGPCVNPARQFGPAVLAGQSDFLATYLIAPMVGAVVAAVLLGRFHRCRLLTHRLCGPRRSTDAVQDERRSGHRG</sequence>
<dbReference type="PANTHER" id="PTHR45665">
    <property type="entry name" value="AQUAPORIN-8"/>
    <property type="match status" value="1"/>
</dbReference>
<dbReference type="InterPro" id="IPR000425">
    <property type="entry name" value="MIP"/>
</dbReference>
<keyword evidence="6 8" id="KW-0472">Membrane</keyword>
<dbReference type="PANTHER" id="PTHR45665:SF9">
    <property type="entry name" value="AQUAPORIN-8"/>
    <property type="match status" value="1"/>
</dbReference>
<protein>
    <submittedName>
        <fullName evidence="9">Glycerol uptake facilitator protein/aquaporin Z</fullName>
    </submittedName>
</protein>
<dbReference type="Pfam" id="PF00230">
    <property type="entry name" value="MIP"/>
    <property type="match status" value="1"/>
</dbReference>
<dbReference type="AlphaFoldDB" id="A0A852ZPX4"/>
<comment type="subcellular location">
    <subcellularLocation>
        <location evidence="1">Endomembrane system</location>
        <topology evidence="1">Multi-pass membrane protein</topology>
    </subcellularLocation>
</comment>
<dbReference type="InterPro" id="IPR034294">
    <property type="entry name" value="Aquaporin_transptr"/>
</dbReference>
<evidence type="ECO:0000256" key="3">
    <source>
        <dbReference type="ARBA" id="ARBA00022692"/>
    </source>
</evidence>
<dbReference type="EMBL" id="JACBZH010000001">
    <property type="protein sequence ID" value="NYH91080.1"/>
    <property type="molecule type" value="Genomic_DNA"/>
</dbReference>
<keyword evidence="3 7" id="KW-0812">Transmembrane</keyword>
<dbReference type="GO" id="GO:0019755">
    <property type="term" value="P:one-carbon compound transport"/>
    <property type="evidence" value="ECO:0007669"/>
    <property type="project" value="UniProtKB-ARBA"/>
</dbReference>
<comment type="caution">
    <text evidence="9">The sequence shown here is derived from an EMBL/GenBank/DDBJ whole genome shotgun (WGS) entry which is preliminary data.</text>
</comment>
<name>A0A852ZPX4_9ACTN</name>
<feature type="transmembrane region" description="Helical" evidence="8">
    <location>
        <begin position="42"/>
        <end position="63"/>
    </location>
</feature>
<gene>
    <name evidence="9" type="ORF">F4554_003718</name>
</gene>
<evidence type="ECO:0000256" key="2">
    <source>
        <dbReference type="ARBA" id="ARBA00022448"/>
    </source>
</evidence>
<dbReference type="Gene3D" id="1.20.1080.10">
    <property type="entry name" value="Glycerol uptake facilitator protein"/>
    <property type="match status" value="1"/>
</dbReference>
<keyword evidence="5 8" id="KW-1133">Transmembrane helix</keyword>
<feature type="transmembrane region" description="Helical" evidence="8">
    <location>
        <begin position="12"/>
        <end position="30"/>
    </location>
</feature>
<feature type="transmembrane region" description="Helical" evidence="8">
    <location>
        <begin position="139"/>
        <end position="160"/>
    </location>
</feature>
<feature type="transmembrane region" description="Helical" evidence="8">
    <location>
        <begin position="100"/>
        <end position="119"/>
    </location>
</feature>
<dbReference type="GO" id="GO:0005737">
    <property type="term" value="C:cytoplasm"/>
    <property type="evidence" value="ECO:0007669"/>
    <property type="project" value="UniProtKB-ARBA"/>
</dbReference>
<reference evidence="9 10" key="1">
    <citation type="submission" date="2020-07" db="EMBL/GenBank/DDBJ databases">
        <title>Sequencing the genomes of 1000 actinobacteria strains.</title>
        <authorList>
            <person name="Klenk H.-P."/>
        </authorList>
    </citation>
    <scope>NUCLEOTIDE SEQUENCE [LARGE SCALE GENOMIC DNA]</scope>
    <source>
        <strain evidence="9 10">DSM 18448</strain>
    </source>
</reference>
<accession>A0A852ZPX4</accession>
<dbReference type="RefSeq" id="WP_344293288.1">
    <property type="nucleotide sequence ID" value="NZ_BAAARR010000020.1"/>
</dbReference>
<dbReference type="GO" id="GO:0012505">
    <property type="term" value="C:endomembrane system"/>
    <property type="evidence" value="ECO:0007669"/>
    <property type="project" value="UniProtKB-SubCell"/>
</dbReference>
<evidence type="ECO:0000256" key="7">
    <source>
        <dbReference type="RuleBase" id="RU000477"/>
    </source>
</evidence>
<evidence type="ECO:0000256" key="4">
    <source>
        <dbReference type="ARBA" id="ARBA00022737"/>
    </source>
</evidence>
<evidence type="ECO:0000256" key="6">
    <source>
        <dbReference type="ARBA" id="ARBA00023136"/>
    </source>
</evidence>
<dbReference type="InterPro" id="IPR023271">
    <property type="entry name" value="Aquaporin-like"/>
</dbReference>